<accession>A0AB40BZK7</accession>
<evidence type="ECO:0000256" key="4">
    <source>
        <dbReference type="ARBA" id="ARBA00022989"/>
    </source>
</evidence>
<evidence type="ECO:0000256" key="3">
    <source>
        <dbReference type="ARBA" id="ARBA00022692"/>
    </source>
</evidence>
<dbReference type="GO" id="GO:0022857">
    <property type="term" value="F:transmembrane transporter activity"/>
    <property type="evidence" value="ECO:0007669"/>
    <property type="project" value="InterPro"/>
</dbReference>
<evidence type="ECO:0000256" key="5">
    <source>
        <dbReference type="ARBA" id="ARBA00023136"/>
    </source>
</evidence>
<feature type="transmembrane region" description="Helical" evidence="6">
    <location>
        <begin position="300"/>
        <end position="319"/>
    </location>
</feature>
<dbReference type="Proteomes" id="UP001515500">
    <property type="component" value="Chromosome 9"/>
</dbReference>
<dbReference type="PANTHER" id="PTHR11654">
    <property type="entry name" value="OLIGOPEPTIDE TRANSPORTER-RELATED"/>
    <property type="match status" value="1"/>
</dbReference>
<dbReference type="Gene3D" id="1.20.1250.20">
    <property type="entry name" value="MFS general substrate transporter like domains"/>
    <property type="match status" value="1"/>
</dbReference>
<feature type="transmembrane region" description="Helical" evidence="6">
    <location>
        <begin position="339"/>
        <end position="361"/>
    </location>
</feature>
<dbReference type="SUPFAM" id="SSF103473">
    <property type="entry name" value="MFS general substrate transporter"/>
    <property type="match status" value="1"/>
</dbReference>
<proteinExistence type="inferred from homology"/>
<reference evidence="8" key="1">
    <citation type="submission" date="2025-08" db="UniProtKB">
        <authorList>
            <consortium name="RefSeq"/>
        </authorList>
    </citation>
    <scope>IDENTIFICATION</scope>
</reference>
<evidence type="ECO:0000256" key="2">
    <source>
        <dbReference type="ARBA" id="ARBA00005982"/>
    </source>
</evidence>
<evidence type="ECO:0000256" key="1">
    <source>
        <dbReference type="ARBA" id="ARBA00004141"/>
    </source>
</evidence>
<name>A0AB40BZK7_DIOCR</name>
<dbReference type="GeneID" id="120269034"/>
<dbReference type="GO" id="GO:0016020">
    <property type="term" value="C:membrane"/>
    <property type="evidence" value="ECO:0007669"/>
    <property type="project" value="UniProtKB-SubCell"/>
</dbReference>
<dbReference type="InterPro" id="IPR036259">
    <property type="entry name" value="MFS_trans_sf"/>
</dbReference>
<keyword evidence="5 6" id="KW-0472">Membrane</keyword>
<feature type="transmembrane region" description="Helical" evidence="6">
    <location>
        <begin position="194"/>
        <end position="213"/>
    </location>
</feature>
<comment type="similarity">
    <text evidence="2">Belongs to the major facilitator superfamily. Proton-dependent oligopeptide transporter (POT/PTR) (TC 2.A.17) family.</text>
</comment>
<protein>
    <submittedName>
        <fullName evidence="8">Protein NRT1/ PTR FAMILY 2.7-like</fullName>
    </submittedName>
</protein>
<evidence type="ECO:0000256" key="6">
    <source>
        <dbReference type="SAM" id="Phobius"/>
    </source>
</evidence>
<organism evidence="7 8">
    <name type="scientific">Dioscorea cayennensis subsp. rotundata</name>
    <name type="common">White Guinea yam</name>
    <name type="synonym">Dioscorea rotundata</name>
    <dbReference type="NCBI Taxonomy" id="55577"/>
    <lineage>
        <taxon>Eukaryota</taxon>
        <taxon>Viridiplantae</taxon>
        <taxon>Streptophyta</taxon>
        <taxon>Embryophyta</taxon>
        <taxon>Tracheophyta</taxon>
        <taxon>Spermatophyta</taxon>
        <taxon>Magnoliopsida</taxon>
        <taxon>Liliopsida</taxon>
        <taxon>Dioscoreales</taxon>
        <taxon>Dioscoreaceae</taxon>
        <taxon>Dioscorea</taxon>
    </lineage>
</organism>
<dbReference type="Pfam" id="PF00854">
    <property type="entry name" value="PTR2"/>
    <property type="match status" value="1"/>
</dbReference>
<dbReference type="RefSeq" id="XP_039132260.1">
    <property type="nucleotide sequence ID" value="XM_039276326.1"/>
</dbReference>
<feature type="transmembrane region" description="Helical" evidence="6">
    <location>
        <begin position="166"/>
        <end position="188"/>
    </location>
</feature>
<dbReference type="InterPro" id="IPR000109">
    <property type="entry name" value="POT_fam"/>
</dbReference>
<feature type="transmembrane region" description="Helical" evidence="6">
    <location>
        <begin position="83"/>
        <end position="107"/>
    </location>
</feature>
<keyword evidence="4 6" id="KW-1133">Transmembrane helix</keyword>
<feature type="transmembrane region" description="Helical" evidence="6">
    <location>
        <begin position="127"/>
        <end position="145"/>
    </location>
</feature>
<keyword evidence="3 6" id="KW-0812">Transmembrane</keyword>
<feature type="transmembrane region" description="Helical" evidence="6">
    <location>
        <begin position="57"/>
        <end position="76"/>
    </location>
</feature>
<feature type="transmembrane region" description="Helical" evidence="6">
    <location>
        <begin position="500"/>
        <end position="521"/>
    </location>
</feature>
<feature type="transmembrane region" description="Helical" evidence="6">
    <location>
        <begin position="460"/>
        <end position="480"/>
    </location>
</feature>
<gene>
    <name evidence="8" type="primary">LOC120269034</name>
</gene>
<evidence type="ECO:0000313" key="7">
    <source>
        <dbReference type="Proteomes" id="UP001515500"/>
    </source>
</evidence>
<feature type="transmembrane region" description="Helical" evidence="6">
    <location>
        <begin position="420"/>
        <end position="439"/>
    </location>
</feature>
<comment type="subcellular location">
    <subcellularLocation>
        <location evidence="1">Membrane</location>
        <topology evidence="1">Multi-pass membrane protein</topology>
    </subcellularLocation>
</comment>
<sequence>MGEPLTEDRAQSRGGWKTSPFILGAMVGVAIAVNGVLSNLAVYLIQQYNMGSIQATQIFNIINGCISLAPILGGIISDSWLGCYSVITIASAACLLGTILATLTSALPSLRPAPCSLPTCEAATIRQLSVLYIAMGLMAVGIGGTRYSTSTMGANQFDSNKDKGTFFNWFFIAAYLASIIGHTAIVYIQDNAGWVWGFGLCSVITGIGLWLFLHGTLYFRRTKPEENPFMELMQVIVSAVKSPKIRQISECHYHTLDTEVGKPTPPRALTDSFSFLNRAAFNTEGRYACTVDQVEDLKTLIRLAPLVSTFLLLSNSISIQNSLTTLQALVMDRHIGPGFLIPAGSVTVFVLITASLAIIVLDRAVYPVCRRFAQQVPTPLQRIGIGHLLNALAMAWSALVESSRLKALNSHQQGGTKTMSVLWVVPPLILIGVGEAFHFPGQVAMFYQEFPPSLGGTATSMAALTAGLGYYLSTAIIAMVRRLTGWLEDDTNKSRLDNVYWMLAVMAMLNFGYFLLCAKLYKRRQ</sequence>
<keyword evidence="7" id="KW-1185">Reference proteome</keyword>
<evidence type="ECO:0000313" key="8">
    <source>
        <dbReference type="RefSeq" id="XP_039132260.1"/>
    </source>
</evidence>
<feature type="transmembrane region" description="Helical" evidence="6">
    <location>
        <begin position="21"/>
        <end position="45"/>
    </location>
</feature>
<dbReference type="AlphaFoldDB" id="A0AB40BZK7"/>